<reference evidence="1" key="1">
    <citation type="journal article" date="2014" name="Genome Biol. Evol.">
        <title>Pangenome evidence for extensive interdomain horizontal transfer affecting lineage core and shell genes in uncultured planktonic thaumarchaeota and euryarchaeota.</title>
        <authorList>
            <person name="Deschamps P."/>
            <person name="Zivanovic Y."/>
            <person name="Moreira D."/>
            <person name="Rodriguez-Valera F."/>
            <person name="Lopez-Garcia P."/>
        </authorList>
    </citation>
    <scope>NUCLEOTIDE SEQUENCE</scope>
</reference>
<dbReference type="EMBL" id="KF901117">
    <property type="protein sequence ID" value="AIF18691.1"/>
    <property type="molecule type" value="Genomic_DNA"/>
</dbReference>
<protein>
    <submittedName>
        <fullName evidence="1">Uncharacterized protein</fullName>
    </submittedName>
</protein>
<sequence length="97" mass="10992">MIQREELNQILSFVASRWDAAVKEPDNKAMEGLPNDFWMNSIGGKTAKGGFWVTTIMYTENEADAAGFKEVLLRWQSKGNDKNKDKTPDLIQIGKKK</sequence>
<name>A0A075HQP7_9ARCH</name>
<proteinExistence type="predicted"/>
<dbReference type="AlphaFoldDB" id="A0A075HQP7"/>
<organism evidence="1">
    <name type="scientific">uncultured marine thaumarchaeote KM3_84_A09</name>
    <dbReference type="NCBI Taxonomy" id="1456310"/>
    <lineage>
        <taxon>Archaea</taxon>
        <taxon>Nitrososphaerota</taxon>
        <taxon>environmental samples</taxon>
    </lineage>
</organism>
<accession>A0A075HQP7</accession>
<evidence type="ECO:0000313" key="1">
    <source>
        <dbReference type="EMBL" id="AIF18691.1"/>
    </source>
</evidence>